<evidence type="ECO:0000313" key="1">
    <source>
        <dbReference type="EMBL" id="EAR97478.3"/>
    </source>
</evidence>
<proteinExistence type="predicted"/>
<gene>
    <name evidence="1" type="ORF">TTHERM_00437270</name>
</gene>
<dbReference type="AlphaFoldDB" id="I7M8A0"/>
<reference evidence="2" key="1">
    <citation type="journal article" date="2006" name="PLoS Biol.">
        <title>Macronuclear genome sequence of the ciliate Tetrahymena thermophila, a model eukaryote.</title>
        <authorList>
            <person name="Eisen J.A."/>
            <person name="Coyne R.S."/>
            <person name="Wu M."/>
            <person name="Wu D."/>
            <person name="Thiagarajan M."/>
            <person name="Wortman J.R."/>
            <person name="Badger J.H."/>
            <person name="Ren Q."/>
            <person name="Amedeo P."/>
            <person name="Jones K.M."/>
            <person name="Tallon L.J."/>
            <person name="Delcher A.L."/>
            <person name="Salzberg S.L."/>
            <person name="Silva J.C."/>
            <person name="Haas B.J."/>
            <person name="Majoros W.H."/>
            <person name="Farzad M."/>
            <person name="Carlton J.M."/>
            <person name="Smith R.K. Jr."/>
            <person name="Garg J."/>
            <person name="Pearlman R.E."/>
            <person name="Karrer K.M."/>
            <person name="Sun L."/>
            <person name="Manning G."/>
            <person name="Elde N.C."/>
            <person name="Turkewitz A.P."/>
            <person name="Asai D.J."/>
            <person name="Wilkes D.E."/>
            <person name="Wang Y."/>
            <person name="Cai H."/>
            <person name="Collins K."/>
            <person name="Stewart B.A."/>
            <person name="Lee S.R."/>
            <person name="Wilamowska K."/>
            <person name="Weinberg Z."/>
            <person name="Ruzzo W.L."/>
            <person name="Wloga D."/>
            <person name="Gaertig J."/>
            <person name="Frankel J."/>
            <person name="Tsao C.-C."/>
            <person name="Gorovsky M.A."/>
            <person name="Keeling P.J."/>
            <person name="Waller R.F."/>
            <person name="Patron N.J."/>
            <person name="Cherry J.M."/>
            <person name="Stover N.A."/>
            <person name="Krieger C.J."/>
            <person name="del Toro C."/>
            <person name="Ryder H.F."/>
            <person name="Williamson S.C."/>
            <person name="Barbeau R.A."/>
            <person name="Hamilton E.P."/>
            <person name="Orias E."/>
        </authorList>
    </citation>
    <scope>NUCLEOTIDE SEQUENCE [LARGE SCALE GENOMIC DNA]</scope>
    <source>
        <strain evidence="2">SB210</strain>
    </source>
</reference>
<accession>I7M8A0</accession>
<evidence type="ECO:0000313" key="2">
    <source>
        <dbReference type="Proteomes" id="UP000009168"/>
    </source>
</evidence>
<dbReference type="HOGENOM" id="CLU_922839_0_0_1"/>
<dbReference type="RefSeq" id="XP_001017723.3">
    <property type="nucleotide sequence ID" value="XM_001017723.3"/>
</dbReference>
<dbReference type="KEGG" id="tet:TTHERM_00437270"/>
<dbReference type="GeneID" id="7822949"/>
<dbReference type="InParanoid" id="I7M8A0"/>
<keyword evidence="2" id="KW-1185">Reference proteome</keyword>
<organism evidence="1 2">
    <name type="scientific">Tetrahymena thermophila (strain SB210)</name>
    <dbReference type="NCBI Taxonomy" id="312017"/>
    <lineage>
        <taxon>Eukaryota</taxon>
        <taxon>Sar</taxon>
        <taxon>Alveolata</taxon>
        <taxon>Ciliophora</taxon>
        <taxon>Intramacronucleata</taxon>
        <taxon>Oligohymenophorea</taxon>
        <taxon>Hymenostomatida</taxon>
        <taxon>Tetrahymenina</taxon>
        <taxon>Tetrahymenidae</taxon>
        <taxon>Tetrahymena</taxon>
    </lineage>
</organism>
<sequence>METKNIPSNQKAKNPLNKSLKQIFAISPEISKQNSQTSFNKDHLSTQINESLDLTISASLRKDFKGDLSLSQQLIQQQNESMQKQNRFKVLQQNLMLNVKGHSPISNKGQRALSQLSTCSSTDTPQDKCESQNCHNINSTQSLNISNNHQILCKLPKIQNKSELCLHKIHFFPQQKELDKLFHKPVNQEKAKLYSFINQNQISKDNQLHQLVYKKLAPITSIYNQSQIFETKKLSNFDQNLSPFPRYYFKQNKQRVEKQFGNQYAYQLINNINLQKKLSLIKAISTRNTKLNLDTLQNLNQK</sequence>
<name>I7M8A0_TETTS</name>
<dbReference type="EMBL" id="GG662663">
    <property type="protein sequence ID" value="EAR97478.3"/>
    <property type="molecule type" value="Genomic_DNA"/>
</dbReference>
<protein>
    <submittedName>
        <fullName evidence="1">Uncharacterized protein</fullName>
    </submittedName>
</protein>
<dbReference type="Proteomes" id="UP000009168">
    <property type="component" value="Unassembled WGS sequence"/>
</dbReference>